<accession>A0ABY7YBW8</accession>
<name>A0ABY7YBW8_9XANT</name>
<evidence type="ECO:0000256" key="3">
    <source>
        <dbReference type="ARBA" id="ARBA00022989"/>
    </source>
</evidence>
<dbReference type="Proteomes" id="UP001214201">
    <property type="component" value="Chromosome"/>
</dbReference>
<evidence type="ECO:0000259" key="6">
    <source>
        <dbReference type="Pfam" id="PF06271"/>
    </source>
</evidence>
<evidence type="ECO:0000313" key="8">
    <source>
        <dbReference type="EMBL" id="WDM71369.1"/>
    </source>
</evidence>
<evidence type="ECO:0000313" key="9">
    <source>
        <dbReference type="Proteomes" id="UP001214201"/>
    </source>
</evidence>
<evidence type="ECO:0000256" key="4">
    <source>
        <dbReference type="ARBA" id="ARBA00023136"/>
    </source>
</evidence>
<keyword evidence="9" id="KW-1185">Reference proteome</keyword>
<feature type="domain" description="RDD" evidence="6">
    <location>
        <begin position="125"/>
        <end position="248"/>
    </location>
</feature>
<evidence type="ECO:0000259" key="7">
    <source>
        <dbReference type="Pfam" id="PF14237"/>
    </source>
</evidence>
<feature type="domain" description="GYF" evidence="7">
    <location>
        <begin position="10"/>
        <end position="52"/>
    </location>
</feature>
<sequence length="298" mass="32824">MSPIGMEQYWYAQENGGAVGGTRLEIQAWFAEGRLRPDTLMWTAGMADWKAYATCSLFHSEPPELPVTGSEPPPLPERLVTKDRRANPHFGSGDFLAPMSRVPQVLPADAPPLHVYADGWQDVRPHPWRRYFARSFDSLALGMLLWFAIGMVVGTVSPPLYSSLVYPLISRPLVSGMLTTLLLVPMLAIWIGLCGSSPGKWLFGIRVLRPDGYALGVADAFCREGRIFVFGMGLGLPPINMVVQLFALVHLINAGSTSWDSKPGWVVTHRPTGRWQTGLYVVAGITALALVALLRWLK</sequence>
<evidence type="ECO:0000256" key="1">
    <source>
        <dbReference type="ARBA" id="ARBA00004141"/>
    </source>
</evidence>
<protein>
    <submittedName>
        <fullName evidence="8">RDD family protein</fullName>
    </submittedName>
</protein>
<organism evidence="8 9">
    <name type="scientific">Xanthomonas cucurbitae</name>
    <dbReference type="NCBI Taxonomy" id="56453"/>
    <lineage>
        <taxon>Bacteria</taxon>
        <taxon>Pseudomonadati</taxon>
        <taxon>Pseudomonadota</taxon>
        <taxon>Gammaproteobacteria</taxon>
        <taxon>Lysobacterales</taxon>
        <taxon>Lysobacteraceae</taxon>
        <taxon>Xanthomonas</taxon>
    </lineage>
</organism>
<feature type="transmembrane region" description="Helical" evidence="5">
    <location>
        <begin position="139"/>
        <end position="161"/>
    </location>
</feature>
<dbReference type="Pfam" id="PF06271">
    <property type="entry name" value="RDD"/>
    <property type="match status" value="1"/>
</dbReference>
<dbReference type="InterPro" id="IPR010432">
    <property type="entry name" value="RDD"/>
</dbReference>
<gene>
    <name evidence="8" type="ORF">K6978_18845</name>
</gene>
<dbReference type="EMBL" id="CP082214">
    <property type="protein sequence ID" value="WDM71369.1"/>
    <property type="molecule type" value="Genomic_DNA"/>
</dbReference>
<keyword evidence="2 5" id="KW-0812">Transmembrane</keyword>
<keyword evidence="4 5" id="KW-0472">Membrane</keyword>
<comment type="subcellular location">
    <subcellularLocation>
        <location evidence="1">Membrane</location>
        <topology evidence="1">Multi-pass membrane protein</topology>
    </subcellularLocation>
</comment>
<proteinExistence type="predicted"/>
<dbReference type="Pfam" id="PF14237">
    <property type="entry name" value="GYF_2"/>
    <property type="match status" value="1"/>
</dbReference>
<feature type="transmembrane region" description="Helical" evidence="5">
    <location>
        <begin position="173"/>
        <end position="193"/>
    </location>
</feature>
<reference evidence="8 9" key="1">
    <citation type="submission" date="2021-08" db="EMBL/GenBank/DDBJ databases">
        <title>Genome sequences of Xanthomonas cucurbitae isolates from 5 Midwestern US states.</title>
        <authorList>
            <person name="Hind S.R."/>
        </authorList>
    </citation>
    <scope>NUCLEOTIDE SEQUENCE [LARGE SCALE GENOMIC DNA]</scope>
    <source>
        <strain evidence="8 9">OH_261</strain>
    </source>
</reference>
<dbReference type="InterPro" id="IPR025640">
    <property type="entry name" value="GYF_2"/>
</dbReference>
<dbReference type="RefSeq" id="WP_274396635.1">
    <property type="nucleotide sequence ID" value="NZ_CP082213.1"/>
</dbReference>
<feature type="transmembrane region" description="Helical" evidence="5">
    <location>
        <begin position="227"/>
        <end position="252"/>
    </location>
</feature>
<evidence type="ECO:0000256" key="5">
    <source>
        <dbReference type="SAM" id="Phobius"/>
    </source>
</evidence>
<evidence type="ECO:0000256" key="2">
    <source>
        <dbReference type="ARBA" id="ARBA00022692"/>
    </source>
</evidence>
<feature type="transmembrane region" description="Helical" evidence="5">
    <location>
        <begin position="278"/>
        <end position="297"/>
    </location>
</feature>
<keyword evidence="3 5" id="KW-1133">Transmembrane helix</keyword>